<proteinExistence type="predicted"/>
<keyword evidence="1" id="KW-0472">Membrane</keyword>
<keyword evidence="3" id="KW-1185">Reference proteome</keyword>
<keyword evidence="1" id="KW-1133">Transmembrane helix</keyword>
<dbReference type="EMBL" id="JANUGW010000040">
    <property type="protein sequence ID" value="MCS0585507.1"/>
    <property type="molecule type" value="Genomic_DNA"/>
</dbReference>
<feature type="transmembrane region" description="Helical" evidence="1">
    <location>
        <begin position="98"/>
        <end position="118"/>
    </location>
</feature>
<sequence length="156" mass="17233">MDDQDSQQEKNHRTMRDIIEEARCILPGLQAVFGFQTIAVFNERFDDLAFYAQACHMAGLALMVIAMALLMTPAVYYRAQHGEATSHMVKVSRKAIRVALMPLAIGLSLDMLTVVSLATDVLSISIAAAVASLLLFVGLWYLIPRRDPVQVEEPPS</sequence>
<feature type="transmembrane region" description="Helical" evidence="1">
    <location>
        <begin position="124"/>
        <end position="143"/>
    </location>
</feature>
<reference evidence="2 3" key="1">
    <citation type="submission" date="2022-08" db="EMBL/GenBank/DDBJ databases">
        <title>Reclassification of Massilia species as members of the genera Telluria, Duganella, Pseudoduganella, Mokoshia gen. nov. and Zemynaea gen. nov. using orthogonal and non-orthogonal genome-based approaches.</title>
        <authorList>
            <person name="Bowman J.P."/>
        </authorList>
    </citation>
    <scope>NUCLEOTIDE SEQUENCE [LARGE SCALE GENOMIC DNA]</scope>
    <source>
        <strain evidence="2 3">JCM 31316</strain>
    </source>
</reference>
<dbReference type="RefSeq" id="WP_258820029.1">
    <property type="nucleotide sequence ID" value="NZ_JANUGW010000040.1"/>
</dbReference>
<dbReference type="Proteomes" id="UP001204151">
    <property type="component" value="Unassembled WGS sequence"/>
</dbReference>
<evidence type="ECO:0000313" key="3">
    <source>
        <dbReference type="Proteomes" id="UP001204151"/>
    </source>
</evidence>
<dbReference type="Pfam" id="PF19853">
    <property type="entry name" value="DUF6328"/>
    <property type="match status" value="1"/>
</dbReference>
<comment type="caution">
    <text evidence="2">The sequence shown here is derived from an EMBL/GenBank/DDBJ whole genome shotgun (WGS) entry which is preliminary data.</text>
</comment>
<keyword evidence="1" id="KW-0812">Transmembrane</keyword>
<protein>
    <submittedName>
        <fullName evidence="2">DUF6328 family protein</fullName>
    </submittedName>
</protein>
<dbReference type="InterPro" id="IPR046291">
    <property type="entry name" value="DUF6328"/>
</dbReference>
<accession>A0ABT1ZZZ7</accession>
<gene>
    <name evidence="2" type="ORF">NX784_28395</name>
</gene>
<organism evidence="2 3">
    <name type="scientific">Massilia pinisoli</name>
    <dbReference type="NCBI Taxonomy" id="1772194"/>
    <lineage>
        <taxon>Bacteria</taxon>
        <taxon>Pseudomonadati</taxon>
        <taxon>Pseudomonadota</taxon>
        <taxon>Betaproteobacteria</taxon>
        <taxon>Burkholderiales</taxon>
        <taxon>Oxalobacteraceae</taxon>
        <taxon>Telluria group</taxon>
        <taxon>Massilia</taxon>
    </lineage>
</organism>
<name>A0ABT1ZZZ7_9BURK</name>
<feature type="transmembrane region" description="Helical" evidence="1">
    <location>
        <begin position="50"/>
        <end position="77"/>
    </location>
</feature>
<evidence type="ECO:0000256" key="1">
    <source>
        <dbReference type="SAM" id="Phobius"/>
    </source>
</evidence>
<evidence type="ECO:0000313" key="2">
    <source>
        <dbReference type="EMBL" id="MCS0585507.1"/>
    </source>
</evidence>